<gene>
    <name evidence="1" type="ORF">BAZSYMA_ACONTIG261815_0</name>
</gene>
<accession>A0A1H6N2X0</accession>
<organism evidence="1 2">
    <name type="scientific">Bathymodiolus azoricus thioautotrophic gill symbiont</name>
    <dbReference type="NCBI Taxonomy" id="235205"/>
    <lineage>
        <taxon>Bacteria</taxon>
        <taxon>Pseudomonadati</taxon>
        <taxon>Pseudomonadota</taxon>
        <taxon>Gammaproteobacteria</taxon>
        <taxon>sulfur-oxidizing symbionts</taxon>
    </lineage>
</organism>
<dbReference type="Proteomes" id="UP000198988">
    <property type="component" value="Unassembled WGS sequence"/>
</dbReference>
<sequence>MLPFNICHDIEWVVLFLDLGYNLHSKTSYYLLLVNNKG</sequence>
<protein>
    <submittedName>
        <fullName evidence="1">Uncharacterized protein</fullName>
    </submittedName>
</protein>
<evidence type="ECO:0000313" key="2">
    <source>
        <dbReference type="Proteomes" id="UP000198988"/>
    </source>
</evidence>
<proteinExistence type="predicted"/>
<dbReference type="AlphaFoldDB" id="A0A1H6N2X0"/>
<dbReference type="EMBL" id="CDSC02000512">
    <property type="protein sequence ID" value="SEI05713.1"/>
    <property type="molecule type" value="Genomic_DNA"/>
</dbReference>
<reference evidence="2" key="1">
    <citation type="submission" date="2016-06" db="EMBL/GenBank/DDBJ databases">
        <authorList>
            <person name="Petersen J."/>
            <person name="Sayavedra L."/>
        </authorList>
    </citation>
    <scope>NUCLEOTIDE SEQUENCE [LARGE SCALE GENOMIC DNA]</scope>
    <source>
        <strain evidence="2">BazSymA</strain>
    </source>
</reference>
<name>A0A1H6N2X0_9GAMM</name>
<evidence type="ECO:0000313" key="1">
    <source>
        <dbReference type="EMBL" id="SEI05713.1"/>
    </source>
</evidence>